<sequence>MEQLLRKQYDNVFSAPMDHTVIQDPDTSFQADSALADIQVLTDTEMNVEDISIAINKLKINSATGSDGLTVKLLKVCKDELSLP</sequence>
<dbReference type="Proteomes" id="UP000324222">
    <property type="component" value="Unassembled WGS sequence"/>
</dbReference>
<protein>
    <submittedName>
        <fullName evidence="1">Uncharacterized protein</fullName>
    </submittedName>
</protein>
<reference evidence="1 2" key="1">
    <citation type="submission" date="2019-05" db="EMBL/GenBank/DDBJ databases">
        <title>Another draft genome of Portunus trituberculatus and its Hox gene families provides insights of decapod evolution.</title>
        <authorList>
            <person name="Jeong J.-H."/>
            <person name="Song I."/>
            <person name="Kim S."/>
            <person name="Choi T."/>
            <person name="Kim D."/>
            <person name="Ryu S."/>
            <person name="Kim W."/>
        </authorList>
    </citation>
    <scope>NUCLEOTIDE SEQUENCE [LARGE SCALE GENOMIC DNA]</scope>
    <source>
        <tissue evidence="1">Muscle</tissue>
    </source>
</reference>
<organism evidence="1 2">
    <name type="scientific">Portunus trituberculatus</name>
    <name type="common">Swimming crab</name>
    <name type="synonym">Neptunus trituberculatus</name>
    <dbReference type="NCBI Taxonomy" id="210409"/>
    <lineage>
        <taxon>Eukaryota</taxon>
        <taxon>Metazoa</taxon>
        <taxon>Ecdysozoa</taxon>
        <taxon>Arthropoda</taxon>
        <taxon>Crustacea</taxon>
        <taxon>Multicrustacea</taxon>
        <taxon>Malacostraca</taxon>
        <taxon>Eumalacostraca</taxon>
        <taxon>Eucarida</taxon>
        <taxon>Decapoda</taxon>
        <taxon>Pleocyemata</taxon>
        <taxon>Brachyura</taxon>
        <taxon>Eubrachyura</taxon>
        <taxon>Portunoidea</taxon>
        <taxon>Portunidae</taxon>
        <taxon>Portuninae</taxon>
        <taxon>Portunus</taxon>
    </lineage>
</organism>
<gene>
    <name evidence="1" type="ORF">E2C01_008113</name>
</gene>
<proteinExistence type="predicted"/>
<evidence type="ECO:0000313" key="1">
    <source>
        <dbReference type="EMBL" id="MPC15327.1"/>
    </source>
</evidence>
<evidence type="ECO:0000313" key="2">
    <source>
        <dbReference type="Proteomes" id="UP000324222"/>
    </source>
</evidence>
<name>A0A5B7CZY7_PORTR</name>
<accession>A0A5B7CZY7</accession>
<comment type="caution">
    <text evidence="1">The sequence shown here is derived from an EMBL/GenBank/DDBJ whole genome shotgun (WGS) entry which is preliminary data.</text>
</comment>
<dbReference type="AlphaFoldDB" id="A0A5B7CZY7"/>
<keyword evidence="2" id="KW-1185">Reference proteome</keyword>
<dbReference type="EMBL" id="VSRR010000418">
    <property type="protein sequence ID" value="MPC15327.1"/>
    <property type="molecule type" value="Genomic_DNA"/>
</dbReference>